<keyword evidence="9" id="KW-1185">Reference proteome</keyword>
<gene>
    <name evidence="8" type="ORF">VW23_027030</name>
</gene>
<dbReference type="Pfam" id="PF00892">
    <property type="entry name" value="EamA"/>
    <property type="match status" value="2"/>
</dbReference>
<evidence type="ECO:0000256" key="6">
    <source>
        <dbReference type="SAM" id="Phobius"/>
    </source>
</evidence>
<feature type="transmembrane region" description="Helical" evidence="6">
    <location>
        <begin position="291"/>
        <end position="311"/>
    </location>
</feature>
<dbReference type="GO" id="GO:0016020">
    <property type="term" value="C:membrane"/>
    <property type="evidence" value="ECO:0007669"/>
    <property type="project" value="UniProtKB-SubCell"/>
</dbReference>
<dbReference type="AlphaFoldDB" id="A0A1E5XKI8"/>
<evidence type="ECO:0000256" key="4">
    <source>
        <dbReference type="ARBA" id="ARBA00022989"/>
    </source>
</evidence>
<keyword evidence="3 6" id="KW-0812">Transmembrane</keyword>
<comment type="caution">
    <text evidence="8">The sequence shown here is derived from an EMBL/GenBank/DDBJ whole genome shotgun (WGS) entry which is preliminary data.</text>
</comment>
<evidence type="ECO:0000256" key="1">
    <source>
        <dbReference type="ARBA" id="ARBA00004141"/>
    </source>
</evidence>
<feature type="transmembrane region" description="Helical" evidence="6">
    <location>
        <begin position="161"/>
        <end position="183"/>
    </location>
</feature>
<evidence type="ECO:0000313" key="9">
    <source>
        <dbReference type="Proteomes" id="UP000095463"/>
    </source>
</evidence>
<feature type="transmembrane region" description="Helical" evidence="6">
    <location>
        <begin position="266"/>
        <end position="285"/>
    </location>
</feature>
<dbReference type="InterPro" id="IPR037185">
    <property type="entry name" value="EmrE-like"/>
</dbReference>
<dbReference type="SUPFAM" id="SSF103481">
    <property type="entry name" value="Multidrug resistance efflux transporter EmrE"/>
    <property type="match status" value="2"/>
</dbReference>
<reference evidence="8 9" key="1">
    <citation type="journal article" date="2015" name="Genome Announc.">
        <title>Genome Assemblies of Three Soil-Associated Devosia species: D. insulae, D. limi, and D. soli.</title>
        <authorList>
            <person name="Hassan Y.I."/>
            <person name="Lepp D."/>
            <person name="Zhou T."/>
        </authorList>
    </citation>
    <scope>NUCLEOTIDE SEQUENCE [LARGE SCALE GENOMIC DNA]</scope>
    <source>
        <strain evidence="8 9">DS-56</strain>
    </source>
</reference>
<feature type="transmembrane region" description="Helical" evidence="6">
    <location>
        <begin position="52"/>
        <end position="70"/>
    </location>
</feature>
<feature type="domain" description="EamA" evidence="7">
    <location>
        <begin position="21"/>
        <end position="153"/>
    </location>
</feature>
<feature type="transmembrane region" description="Helical" evidence="6">
    <location>
        <begin position="21"/>
        <end position="40"/>
    </location>
</feature>
<feature type="transmembrane region" description="Helical" evidence="6">
    <location>
        <begin position="112"/>
        <end position="130"/>
    </location>
</feature>
<dbReference type="Proteomes" id="UP000095463">
    <property type="component" value="Unassembled WGS sequence"/>
</dbReference>
<dbReference type="PANTHER" id="PTHR32322:SF2">
    <property type="entry name" value="EAMA DOMAIN-CONTAINING PROTEIN"/>
    <property type="match status" value="1"/>
</dbReference>
<evidence type="ECO:0000256" key="3">
    <source>
        <dbReference type="ARBA" id="ARBA00022692"/>
    </source>
</evidence>
<name>A0A1E5XKI8_9HYPH</name>
<evidence type="ECO:0000256" key="5">
    <source>
        <dbReference type="ARBA" id="ARBA00023136"/>
    </source>
</evidence>
<keyword evidence="4 6" id="KW-1133">Transmembrane helix</keyword>
<comment type="subcellular location">
    <subcellularLocation>
        <location evidence="1">Membrane</location>
        <topology evidence="1">Multi-pass membrane protein</topology>
    </subcellularLocation>
</comment>
<evidence type="ECO:0000313" key="8">
    <source>
        <dbReference type="EMBL" id="OEO29117.1"/>
    </source>
</evidence>
<feature type="transmembrane region" description="Helical" evidence="6">
    <location>
        <begin position="137"/>
        <end position="155"/>
    </location>
</feature>
<evidence type="ECO:0000259" key="7">
    <source>
        <dbReference type="Pfam" id="PF00892"/>
    </source>
</evidence>
<dbReference type="EMBL" id="LAJE02000325">
    <property type="protein sequence ID" value="OEO29117.1"/>
    <property type="molecule type" value="Genomic_DNA"/>
</dbReference>
<dbReference type="PANTHER" id="PTHR32322">
    <property type="entry name" value="INNER MEMBRANE TRANSPORTER"/>
    <property type="match status" value="1"/>
</dbReference>
<dbReference type="RefSeq" id="WP_069911598.1">
    <property type="nucleotide sequence ID" value="NZ_LAJE02000325.1"/>
</dbReference>
<organism evidence="8 9">
    <name type="scientific">Devosia insulae DS-56</name>
    <dbReference type="NCBI Taxonomy" id="1116389"/>
    <lineage>
        <taxon>Bacteria</taxon>
        <taxon>Pseudomonadati</taxon>
        <taxon>Pseudomonadota</taxon>
        <taxon>Alphaproteobacteria</taxon>
        <taxon>Hyphomicrobiales</taxon>
        <taxon>Devosiaceae</taxon>
        <taxon>Devosia</taxon>
    </lineage>
</organism>
<feature type="transmembrane region" description="Helical" evidence="6">
    <location>
        <begin position="195"/>
        <end position="213"/>
    </location>
</feature>
<comment type="similarity">
    <text evidence="2">Belongs to the EamA transporter family.</text>
</comment>
<feature type="transmembrane region" description="Helical" evidence="6">
    <location>
        <begin position="82"/>
        <end position="106"/>
    </location>
</feature>
<keyword evidence="5 6" id="KW-0472">Membrane</keyword>
<dbReference type="InterPro" id="IPR050638">
    <property type="entry name" value="AA-Vitamin_Transporters"/>
</dbReference>
<evidence type="ECO:0000256" key="2">
    <source>
        <dbReference type="ARBA" id="ARBA00007362"/>
    </source>
</evidence>
<dbReference type="InterPro" id="IPR000620">
    <property type="entry name" value="EamA_dom"/>
</dbReference>
<feature type="transmembrane region" description="Helical" evidence="6">
    <location>
        <begin position="233"/>
        <end position="254"/>
    </location>
</feature>
<feature type="domain" description="EamA" evidence="7">
    <location>
        <begin position="168"/>
        <end position="306"/>
    </location>
</feature>
<accession>A0A1E5XKI8</accession>
<sequence length="315" mass="34093">MTNSSAATGNRAFHALMDRPYLILILTTLFWGGNVVAGKLAVGHIDAHSLMILRWTGALLLVLPFAIGPLKRDWPVIRAKWWLYLFYGAVGFATFNVLVYVAAYYTSGVNTSLEQVAVNIFVIILNFALFRTRVRGLQLLGVVITILGVAIIATHGDLTRILTLEVNLGDLLVILACFAYAIYSIALRWRPQTHWTSFLVATCTGAIIASFGYQATLGNGTANLPSNLAAIDLQGWLIAAYTVIFPSVISQLLYVRGVELIGSNRASLFVNLIPLFGTVGSVIVLGEALQLFHIVAAILVAAGLVLAEYSARRGT</sequence>
<protein>
    <recommendedName>
        <fullName evidence="7">EamA domain-containing protein</fullName>
    </recommendedName>
</protein>
<proteinExistence type="inferred from homology"/>